<keyword evidence="3" id="KW-1185">Reference proteome</keyword>
<accession>A0AAW1JQX0</accession>
<comment type="caution">
    <text evidence="2">The sequence shown here is derived from an EMBL/GenBank/DDBJ whole genome shotgun (WGS) entry which is preliminary data.</text>
</comment>
<feature type="region of interest" description="Disordered" evidence="1">
    <location>
        <begin position="1"/>
        <end position="22"/>
    </location>
</feature>
<protein>
    <submittedName>
        <fullName evidence="2">Uncharacterized protein</fullName>
    </submittedName>
</protein>
<dbReference type="Proteomes" id="UP001458880">
    <property type="component" value="Unassembled WGS sequence"/>
</dbReference>
<evidence type="ECO:0000313" key="3">
    <source>
        <dbReference type="Proteomes" id="UP001458880"/>
    </source>
</evidence>
<reference evidence="2 3" key="1">
    <citation type="journal article" date="2024" name="BMC Genomics">
        <title>De novo assembly and annotation of Popillia japonica's genome with initial clues to its potential as an invasive pest.</title>
        <authorList>
            <person name="Cucini C."/>
            <person name="Boschi S."/>
            <person name="Funari R."/>
            <person name="Cardaioli E."/>
            <person name="Iannotti N."/>
            <person name="Marturano G."/>
            <person name="Paoli F."/>
            <person name="Bruttini M."/>
            <person name="Carapelli A."/>
            <person name="Frati F."/>
            <person name="Nardi F."/>
        </authorList>
    </citation>
    <scope>NUCLEOTIDE SEQUENCE [LARGE SCALE GENOMIC DNA]</scope>
    <source>
        <strain evidence="2">DMR45628</strain>
    </source>
</reference>
<proteinExistence type="predicted"/>
<evidence type="ECO:0000256" key="1">
    <source>
        <dbReference type="SAM" id="MobiDB-lite"/>
    </source>
</evidence>
<evidence type="ECO:0000313" key="2">
    <source>
        <dbReference type="EMBL" id="KAK9707635.1"/>
    </source>
</evidence>
<sequence length="78" mass="9102">MSGASLPKNVLSSQPPSDREVSSVKSVLKFHELVNENITITESELHQNRMKNLRKELDYLKETEWKYQPIEKYIGQLQ</sequence>
<dbReference type="EMBL" id="JASPKY010000345">
    <property type="protein sequence ID" value="KAK9707635.1"/>
    <property type="molecule type" value="Genomic_DNA"/>
</dbReference>
<organism evidence="2 3">
    <name type="scientific">Popillia japonica</name>
    <name type="common">Japanese beetle</name>
    <dbReference type="NCBI Taxonomy" id="7064"/>
    <lineage>
        <taxon>Eukaryota</taxon>
        <taxon>Metazoa</taxon>
        <taxon>Ecdysozoa</taxon>
        <taxon>Arthropoda</taxon>
        <taxon>Hexapoda</taxon>
        <taxon>Insecta</taxon>
        <taxon>Pterygota</taxon>
        <taxon>Neoptera</taxon>
        <taxon>Endopterygota</taxon>
        <taxon>Coleoptera</taxon>
        <taxon>Polyphaga</taxon>
        <taxon>Scarabaeiformia</taxon>
        <taxon>Scarabaeidae</taxon>
        <taxon>Rutelinae</taxon>
        <taxon>Popillia</taxon>
    </lineage>
</organism>
<gene>
    <name evidence="2" type="ORF">QE152_g27703</name>
</gene>
<dbReference type="AlphaFoldDB" id="A0AAW1JQX0"/>
<name>A0AAW1JQX0_POPJA</name>